<reference evidence="3 4" key="1">
    <citation type="journal article" date="2015" name="Genome Biol. Evol.">
        <title>Phylogenomic analyses indicate that early fungi evolved digesting cell walls of algal ancestors of land plants.</title>
        <authorList>
            <person name="Chang Y."/>
            <person name="Wang S."/>
            <person name="Sekimoto S."/>
            <person name="Aerts A.L."/>
            <person name="Choi C."/>
            <person name="Clum A."/>
            <person name="LaButti K.M."/>
            <person name="Lindquist E.A."/>
            <person name="Yee Ngan C."/>
            <person name="Ohm R.A."/>
            <person name="Salamov A.A."/>
            <person name="Grigoriev I.V."/>
            <person name="Spatafora J.W."/>
            <person name="Berbee M.L."/>
        </authorList>
    </citation>
    <scope>NUCLEOTIDE SEQUENCE [LARGE SCALE GENOMIC DNA]</scope>
    <source>
        <strain evidence="3 4">JEL478</strain>
    </source>
</reference>
<evidence type="ECO:0000259" key="2">
    <source>
        <dbReference type="PROSITE" id="PS50157"/>
    </source>
</evidence>
<accession>A0A139ASH0</accession>
<organism evidence="3 4">
    <name type="scientific">Gonapodya prolifera (strain JEL478)</name>
    <name type="common">Monoblepharis prolifera</name>
    <dbReference type="NCBI Taxonomy" id="1344416"/>
    <lineage>
        <taxon>Eukaryota</taxon>
        <taxon>Fungi</taxon>
        <taxon>Fungi incertae sedis</taxon>
        <taxon>Chytridiomycota</taxon>
        <taxon>Chytridiomycota incertae sedis</taxon>
        <taxon>Monoblepharidomycetes</taxon>
        <taxon>Monoblepharidales</taxon>
        <taxon>Gonapodyaceae</taxon>
        <taxon>Gonapodya</taxon>
    </lineage>
</organism>
<proteinExistence type="predicted"/>
<dbReference type="AlphaFoldDB" id="A0A139ASH0"/>
<name>A0A139ASH0_GONPJ</name>
<evidence type="ECO:0000256" key="1">
    <source>
        <dbReference type="PROSITE-ProRule" id="PRU00042"/>
    </source>
</evidence>
<dbReference type="GO" id="GO:0008270">
    <property type="term" value="F:zinc ion binding"/>
    <property type="evidence" value="ECO:0007669"/>
    <property type="project" value="UniProtKB-KW"/>
</dbReference>
<protein>
    <recommendedName>
        <fullName evidence="2">C2H2-type domain-containing protein</fullName>
    </recommendedName>
</protein>
<keyword evidence="1" id="KW-0862">Zinc</keyword>
<dbReference type="InterPro" id="IPR013087">
    <property type="entry name" value="Znf_C2H2_type"/>
</dbReference>
<dbReference type="Proteomes" id="UP000070544">
    <property type="component" value="Unassembled WGS sequence"/>
</dbReference>
<keyword evidence="1" id="KW-0863">Zinc-finger</keyword>
<keyword evidence="1" id="KW-0479">Metal-binding</keyword>
<evidence type="ECO:0000313" key="3">
    <source>
        <dbReference type="EMBL" id="KXS19493.1"/>
    </source>
</evidence>
<dbReference type="EMBL" id="KQ965738">
    <property type="protein sequence ID" value="KXS19493.1"/>
    <property type="molecule type" value="Genomic_DNA"/>
</dbReference>
<evidence type="ECO:0000313" key="4">
    <source>
        <dbReference type="Proteomes" id="UP000070544"/>
    </source>
</evidence>
<dbReference type="PROSITE" id="PS00028">
    <property type="entry name" value="ZINC_FINGER_C2H2_1"/>
    <property type="match status" value="1"/>
</dbReference>
<keyword evidence="4" id="KW-1185">Reference proteome</keyword>
<gene>
    <name evidence="3" type="ORF">M427DRAFT_41837</name>
</gene>
<sequence>MHIVNHFGEAQSLALCLSSTLFRPVHHPWLFSHLWAPQWKTQTIGAKKTWRTSKNAPLSAKMPGKIKLFECEKCSKGYEPRKLLDKHFNAKHIADTQQPGRNSTAGDPVCKFHGSVKSTQDEDDDPNLFIGSMEGTWSARVSSAKNLFVKDTVLNFILKSLEVGTVLLDRMYFPPFFLAYFCTQSFILWWVKNTSATLSQFLHPVATSIEQDSSAGPVVHLHQSSQKALHCLAITLGEEHQEKRCHFQSIAHIKMGITSEDL</sequence>
<feature type="domain" description="C2H2-type" evidence="2">
    <location>
        <begin position="69"/>
        <end position="97"/>
    </location>
</feature>
<dbReference type="PROSITE" id="PS50157">
    <property type="entry name" value="ZINC_FINGER_C2H2_2"/>
    <property type="match status" value="1"/>
</dbReference>